<evidence type="ECO:0000256" key="4">
    <source>
        <dbReference type="ARBA" id="ARBA00022741"/>
    </source>
</evidence>
<feature type="domain" description="Helicase C-terminal" evidence="17">
    <location>
        <begin position="1011"/>
        <end position="1159"/>
    </location>
</feature>
<dbReference type="PROSITE" id="PS51192">
    <property type="entry name" value="HELICASE_ATP_BIND_1"/>
    <property type="match status" value="1"/>
</dbReference>
<dbReference type="EMBL" id="GL877439">
    <property type="protein sequence ID" value="ELA46578.1"/>
    <property type="molecule type" value="Genomic_DNA"/>
</dbReference>
<evidence type="ECO:0000256" key="15">
    <source>
        <dbReference type="SAM" id="MobiDB-lite"/>
    </source>
</evidence>
<keyword evidence="6 14" id="KW-0378">Hydrolase</keyword>
<dbReference type="SUPFAM" id="SSF52540">
    <property type="entry name" value="P-loop containing nucleoside triphosphate hydrolases"/>
    <property type="match status" value="2"/>
</dbReference>
<dbReference type="FunCoup" id="L2GTE3">
    <property type="interactions" value="267"/>
</dbReference>
<proteinExistence type="inferred from homology"/>
<evidence type="ECO:0000256" key="9">
    <source>
        <dbReference type="ARBA" id="ARBA00022853"/>
    </source>
</evidence>
<keyword evidence="11" id="KW-0010">Activator</keyword>
<dbReference type="FunFam" id="3.40.50.10810:FF:000005">
    <property type="entry name" value="Photoperiod-independent early flowering 1"/>
    <property type="match status" value="1"/>
</dbReference>
<evidence type="ECO:0000256" key="3">
    <source>
        <dbReference type="ARBA" id="ARBA00019805"/>
    </source>
</evidence>
<accession>L2GTE3</accession>
<evidence type="ECO:0000256" key="11">
    <source>
        <dbReference type="ARBA" id="ARBA00023159"/>
    </source>
</evidence>
<keyword evidence="7" id="KW-0347">Helicase</keyword>
<feature type="compositionally biased region" description="Basic and acidic residues" evidence="15">
    <location>
        <begin position="821"/>
        <end position="853"/>
    </location>
</feature>
<dbReference type="GO" id="GO:0031011">
    <property type="term" value="C:Ino80 complex"/>
    <property type="evidence" value="ECO:0007669"/>
    <property type="project" value="UniProtKB-UniRule"/>
</dbReference>
<evidence type="ECO:0000256" key="5">
    <source>
        <dbReference type="ARBA" id="ARBA00022763"/>
    </source>
</evidence>
<evidence type="ECO:0000256" key="6">
    <source>
        <dbReference type="ARBA" id="ARBA00022801"/>
    </source>
</evidence>
<evidence type="ECO:0000313" key="19">
    <source>
        <dbReference type="EMBL" id="ELA46578.1"/>
    </source>
</evidence>
<dbReference type="InterPro" id="IPR001650">
    <property type="entry name" value="Helicase_C-like"/>
</dbReference>
<keyword evidence="4" id="KW-0547">Nucleotide-binding</keyword>
<comment type="subcellular location">
    <subcellularLocation>
        <location evidence="1 14">Nucleus</location>
    </subcellularLocation>
</comment>
<dbReference type="OMA" id="LMYFQMT"/>
<dbReference type="CDD" id="cd18793">
    <property type="entry name" value="SF2_C_SNF"/>
    <property type="match status" value="1"/>
</dbReference>
<evidence type="ECO:0000259" key="16">
    <source>
        <dbReference type="PROSITE" id="PS51192"/>
    </source>
</evidence>
<dbReference type="InterPro" id="IPR049730">
    <property type="entry name" value="SNF2/RAD54-like_C"/>
</dbReference>
<feature type="region of interest" description="Disordered" evidence="15">
    <location>
        <begin position="112"/>
        <end position="154"/>
    </location>
</feature>
<dbReference type="OrthoDB" id="372624at2759"/>
<dbReference type="InterPro" id="IPR020838">
    <property type="entry name" value="DBINO"/>
</dbReference>
<dbReference type="STRING" id="948595.L2GTE3"/>
<dbReference type="PROSITE" id="PS51413">
    <property type="entry name" value="DBINO"/>
    <property type="match status" value="1"/>
</dbReference>
<feature type="region of interest" description="Disordered" evidence="15">
    <location>
        <begin position="807"/>
        <end position="891"/>
    </location>
</feature>
<evidence type="ECO:0000256" key="2">
    <source>
        <dbReference type="ARBA" id="ARBA00009220"/>
    </source>
</evidence>
<dbReference type="Pfam" id="PF00176">
    <property type="entry name" value="SNF2-rel_dom"/>
    <property type="match status" value="1"/>
</dbReference>
<comment type="subunit">
    <text evidence="14">Component of the INO80 chromatin-remodeling complex.</text>
</comment>
<dbReference type="PANTHER" id="PTHR45685">
    <property type="entry name" value="HELICASE SRCAP-RELATED"/>
    <property type="match status" value="1"/>
</dbReference>
<feature type="domain" description="DBINO" evidence="18">
    <location>
        <begin position="53"/>
        <end position="177"/>
    </location>
</feature>
<dbReference type="SMART" id="SM00487">
    <property type="entry name" value="DEXDc"/>
    <property type="match status" value="1"/>
</dbReference>
<dbReference type="GO" id="GO:0016887">
    <property type="term" value="F:ATP hydrolysis activity"/>
    <property type="evidence" value="ECO:0007669"/>
    <property type="project" value="TreeGrafter"/>
</dbReference>
<protein>
    <recommendedName>
        <fullName evidence="3 14">Chromatin-remodeling ATPase INO80</fullName>
        <ecNumber evidence="14">3.6.4.-</ecNumber>
    </recommendedName>
</protein>
<feature type="compositionally biased region" description="Basic and acidic residues" evidence="15">
    <location>
        <begin position="873"/>
        <end position="890"/>
    </location>
</feature>
<evidence type="ECO:0000259" key="18">
    <source>
        <dbReference type="PROSITE" id="PS51413"/>
    </source>
</evidence>
<keyword evidence="13" id="KW-0539">Nucleus</keyword>
<dbReference type="PANTHER" id="PTHR45685:SF2">
    <property type="entry name" value="CHROMATIN-REMODELING ATPASE INO80"/>
    <property type="match status" value="1"/>
</dbReference>
<dbReference type="GeneID" id="19879777"/>
<reference evidence="20" key="1">
    <citation type="submission" date="2011-03" db="EMBL/GenBank/DDBJ databases">
        <title>The genome sequence of Vavraia culicis strain floridensis.</title>
        <authorList>
            <consortium name="The Broad Institute Genome Sequencing Platform"/>
            <person name="Cuomo C."/>
            <person name="Becnel J."/>
            <person name="Sanscrainte N."/>
            <person name="Young S.K."/>
            <person name="Zeng Q."/>
            <person name="Gargeya S."/>
            <person name="Fitzgerald M."/>
            <person name="Haas B."/>
            <person name="Abouelleil A."/>
            <person name="Alvarado L."/>
            <person name="Arachchi H.M."/>
            <person name="Berlin A."/>
            <person name="Chapman S.B."/>
            <person name="Gearin G."/>
            <person name="Goldberg J."/>
            <person name="Griggs A."/>
            <person name="Gujja S."/>
            <person name="Hansen M."/>
            <person name="Heiman D."/>
            <person name="Howarth C."/>
            <person name="Larimer J."/>
            <person name="Lui A."/>
            <person name="MacDonald P.J.P."/>
            <person name="McCowen C."/>
            <person name="Montmayeur A."/>
            <person name="Murphy C."/>
            <person name="Neiman D."/>
            <person name="Pearson M."/>
            <person name="Priest M."/>
            <person name="Roberts A."/>
            <person name="Saif S."/>
            <person name="Shea T."/>
            <person name="Sisk P."/>
            <person name="Stolte C."/>
            <person name="Sykes S."/>
            <person name="Wortman J."/>
            <person name="Nusbaum C."/>
            <person name="Birren B."/>
        </authorList>
    </citation>
    <scope>NUCLEOTIDE SEQUENCE [LARGE SCALE GENOMIC DNA]</scope>
    <source>
        <strain evidence="20">floridensis</strain>
    </source>
</reference>
<dbReference type="InterPro" id="IPR050520">
    <property type="entry name" value="INO80/SWR1_helicase"/>
</dbReference>
<dbReference type="AlphaFoldDB" id="L2GTE3"/>
<dbReference type="InterPro" id="IPR038718">
    <property type="entry name" value="SNF2-like_sf"/>
</dbReference>
<comment type="function">
    <text evidence="14">ATPase component of the INO80 complex which remodels chromatin by shifting nucleosomes and is involved in DNA repair.</text>
</comment>
<dbReference type="GO" id="GO:0006338">
    <property type="term" value="P:chromatin remodeling"/>
    <property type="evidence" value="ECO:0007669"/>
    <property type="project" value="UniProtKB-UniRule"/>
</dbReference>
<organism evidence="19 20">
    <name type="scientific">Vavraia culicis (isolate floridensis)</name>
    <name type="common">Microsporidian parasite</name>
    <dbReference type="NCBI Taxonomy" id="948595"/>
    <lineage>
        <taxon>Eukaryota</taxon>
        <taxon>Fungi</taxon>
        <taxon>Fungi incertae sedis</taxon>
        <taxon>Microsporidia</taxon>
        <taxon>Pleistophoridae</taxon>
        <taxon>Vavraia</taxon>
    </lineage>
</organism>
<dbReference type="PROSITE" id="PS51194">
    <property type="entry name" value="HELICASE_CTER"/>
    <property type="match status" value="1"/>
</dbReference>
<sequence length="1159" mass="133786">MTLTNPNIYTLRRRTQSMLADQYTKIPQPKASENVLSALSRAHNVPERILQEYFLNQFLECERKIVKRKVRINMRAVSAYRAYRSAKISSLKKMASVCARELRRALMRTGKTNPCLKGRRSGKGFNTLTRGKKMKKRGEREKKKEDRREEEREQRKLNYLINQTELYAHFVLRGEHERLRRAKVECTDDEGMMKEVGEQLEKFKQEDKSTRANDDGITNIKNTTRTQSVPTLRHFKANLKEYQAKGVCWLINLYNQGINGILADDMGLGKTVQTLAFLTYLAEHHNKRLFLIVTPASTLHNWETEIKRFNPDFKVNLYIGSDRNVSVRRIPHPVIVLTSYQLISDRKLKRIKYDYLVCDEAQAIKSNKSRRWKNINELRCNNRLLLTGTPIQNSMQELWSLLHFIMPGLFDSHTLFLSWFSNEKSVKKEGLERLHSILKPFMLRREKKDVKNELGTKTEKDVICTMTPLQHALYERVNKENESENMMMQLRKIVNHPELFMHRENGTGLYCARDQQVLHLNRRSKSMYRRCLGEMLDEIRTVNAMYRDIRGMHSKDDTYPNTNHSANVNTCPDTNNSTSVDTYPNIDTITQSKNRSVHSHPVGMNYQFVGCKKNGVVTGSAYDSYVENMSVKSTGVGGNNGDTVHNSTNYRTIADSDTNIPCHADVNNSTNSIPTSTPNTVFTTNTHITGSIAVKRKIRQENNRGILKRAHIPDYSDSCAYNIRESNSTYMTREYTRSDVRLNFLEEFKTRSSLHDNRSMIERINGTSNKRFKCNKKNDEFYYIMGATGEIVDEHRYYEKECSRDREKGTSCSAGKSTGRAVDRGIGRNDVKSKDIGEKKDAKDTNEEDDGKRIRIPTCSLMDDSRYYGNKNGMDKDGEKGSSSNVKDENENLSTIATMNEKCKRVKTINDQETINTMDDGDGCRQIINIRRSAGRGRYANDGDIMSTVFEDIYYEKYMFLKQNILAFTQQLYFKGIIGNLVEKAFCNVYHNNYVAIPEIDLVKESGKLVVLDSMLKKMEGRRVLIYFQMTKMIDLFEQYVKMNNFSYVRLDGGVKVSERKKIVNTFQTEDIFLFLLSTRAGGLGINLTKANTVIFYDSDWNPTVDQQAMDRAYRLGNTEDVVVYRLVTANSIEEKMRITAGMKEEIHRLVIDGGEFTL</sequence>
<dbReference type="HOGENOM" id="CLU_000315_20_1_1"/>
<dbReference type="SMART" id="SM00490">
    <property type="entry name" value="HELICc"/>
    <property type="match status" value="1"/>
</dbReference>
<evidence type="ECO:0000256" key="7">
    <source>
        <dbReference type="ARBA" id="ARBA00022806"/>
    </source>
</evidence>
<keyword evidence="20" id="KW-1185">Reference proteome</keyword>
<comment type="catalytic activity">
    <reaction evidence="14">
        <text>ATP + H2O = ADP + phosphate + H(+)</text>
        <dbReference type="Rhea" id="RHEA:13065"/>
        <dbReference type="ChEBI" id="CHEBI:15377"/>
        <dbReference type="ChEBI" id="CHEBI:15378"/>
        <dbReference type="ChEBI" id="CHEBI:30616"/>
        <dbReference type="ChEBI" id="CHEBI:43474"/>
        <dbReference type="ChEBI" id="CHEBI:456216"/>
    </reaction>
</comment>
<keyword evidence="12 14" id="KW-0234">DNA repair</keyword>
<feature type="compositionally biased region" description="Basic and acidic residues" evidence="15">
    <location>
        <begin position="138"/>
        <end position="154"/>
    </location>
</feature>
<dbReference type="InterPro" id="IPR027417">
    <property type="entry name" value="P-loop_NTPase"/>
</dbReference>
<dbReference type="VEuPathDB" id="MicrosporidiaDB:VCUG_01908"/>
<dbReference type="GO" id="GO:0006281">
    <property type="term" value="P:DNA repair"/>
    <property type="evidence" value="ECO:0007669"/>
    <property type="project" value="UniProtKB-UniRule"/>
</dbReference>
<evidence type="ECO:0000256" key="14">
    <source>
        <dbReference type="RuleBase" id="RU368001"/>
    </source>
</evidence>
<comment type="similarity">
    <text evidence="2">Belongs to the SNF2/RAD54 helicase family. SWR1 subfamily.</text>
</comment>
<comment type="domain">
    <text evidence="14">The DBINO region is involved in binding to DNA.</text>
</comment>
<evidence type="ECO:0000256" key="8">
    <source>
        <dbReference type="ARBA" id="ARBA00022840"/>
    </source>
</evidence>
<keyword evidence="9" id="KW-0156">Chromatin regulator</keyword>
<dbReference type="InterPro" id="IPR000330">
    <property type="entry name" value="SNF2_N"/>
</dbReference>
<dbReference type="InterPro" id="IPR014001">
    <property type="entry name" value="Helicase_ATP-bd"/>
</dbReference>
<name>L2GTE3_VAVCU</name>
<evidence type="ECO:0000313" key="20">
    <source>
        <dbReference type="Proteomes" id="UP000011081"/>
    </source>
</evidence>
<gene>
    <name evidence="19" type="ORF">VCUG_01908</name>
</gene>
<evidence type="ECO:0000259" key="17">
    <source>
        <dbReference type="PROSITE" id="PS51194"/>
    </source>
</evidence>
<evidence type="ECO:0000256" key="12">
    <source>
        <dbReference type="ARBA" id="ARBA00023204"/>
    </source>
</evidence>
<dbReference type="GO" id="GO:0004386">
    <property type="term" value="F:helicase activity"/>
    <property type="evidence" value="ECO:0007669"/>
    <property type="project" value="UniProtKB-KW"/>
</dbReference>
<evidence type="ECO:0000256" key="13">
    <source>
        <dbReference type="ARBA" id="ARBA00023242"/>
    </source>
</evidence>
<keyword evidence="5 14" id="KW-0227">DNA damage</keyword>
<dbReference type="RefSeq" id="XP_008074924.1">
    <property type="nucleotide sequence ID" value="XM_008076733.1"/>
</dbReference>
<dbReference type="EC" id="3.6.4.-" evidence="14"/>
<dbReference type="Gene3D" id="3.40.50.10810">
    <property type="entry name" value="Tandem AAA-ATPase domain"/>
    <property type="match status" value="1"/>
</dbReference>
<dbReference type="GO" id="GO:0005524">
    <property type="term" value="F:ATP binding"/>
    <property type="evidence" value="ECO:0007669"/>
    <property type="project" value="UniProtKB-UniRule"/>
</dbReference>
<dbReference type="Gene3D" id="3.40.50.300">
    <property type="entry name" value="P-loop containing nucleotide triphosphate hydrolases"/>
    <property type="match status" value="2"/>
</dbReference>
<dbReference type="Pfam" id="PF13892">
    <property type="entry name" value="DBINO"/>
    <property type="match status" value="1"/>
</dbReference>
<dbReference type="Proteomes" id="UP000011081">
    <property type="component" value="Unassembled WGS sequence"/>
</dbReference>
<evidence type="ECO:0000256" key="10">
    <source>
        <dbReference type="ARBA" id="ARBA00023125"/>
    </source>
</evidence>
<dbReference type="InParanoid" id="L2GTE3"/>
<dbReference type="Pfam" id="PF00271">
    <property type="entry name" value="Helicase_C"/>
    <property type="match status" value="1"/>
</dbReference>
<keyword evidence="10 14" id="KW-0238">DNA-binding</keyword>
<keyword evidence="8 14" id="KW-0067">ATP-binding</keyword>
<dbReference type="GO" id="GO:0042393">
    <property type="term" value="F:histone binding"/>
    <property type="evidence" value="ECO:0007669"/>
    <property type="project" value="TreeGrafter"/>
</dbReference>
<dbReference type="GO" id="GO:0003677">
    <property type="term" value="F:DNA binding"/>
    <property type="evidence" value="ECO:0007669"/>
    <property type="project" value="UniProtKB-UniRule"/>
</dbReference>
<feature type="domain" description="Helicase ATP-binding" evidence="16">
    <location>
        <begin position="251"/>
        <end position="408"/>
    </location>
</feature>
<evidence type="ECO:0000256" key="1">
    <source>
        <dbReference type="ARBA" id="ARBA00004123"/>
    </source>
</evidence>